<dbReference type="Proteomes" id="UP001184150">
    <property type="component" value="Unassembled WGS sequence"/>
</dbReference>
<organism evidence="2 3">
    <name type="scientific">Novosphingobium capsulatum</name>
    <dbReference type="NCBI Taxonomy" id="13688"/>
    <lineage>
        <taxon>Bacteria</taxon>
        <taxon>Pseudomonadati</taxon>
        <taxon>Pseudomonadota</taxon>
        <taxon>Alphaproteobacteria</taxon>
        <taxon>Sphingomonadales</taxon>
        <taxon>Sphingomonadaceae</taxon>
        <taxon>Novosphingobium</taxon>
    </lineage>
</organism>
<keyword evidence="3" id="KW-1185">Reference proteome</keyword>
<evidence type="ECO:0000256" key="1">
    <source>
        <dbReference type="ARBA" id="ARBA00044755"/>
    </source>
</evidence>
<reference evidence="2 3" key="1">
    <citation type="submission" date="2023-07" db="EMBL/GenBank/DDBJ databases">
        <title>Sorghum-associated microbial communities from plants grown in Nebraska, USA.</title>
        <authorList>
            <person name="Schachtman D."/>
        </authorList>
    </citation>
    <scope>NUCLEOTIDE SEQUENCE [LARGE SCALE GENOMIC DNA]</scope>
    <source>
        <strain evidence="2 3">DS1027</strain>
    </source>
</reference>
<name>A0ABU1MK66_9SPHN</name>
<evidence type="ECO:0000313" key="2">
    <source>
        <dbReference type="EMBL" id="MDR6510672.1"/>
    </source>
</evidence>
<dbReference type="PANTHER" id="PTHR35024">
    <property type="entry name" value="HYPOTHETICAL CYTOSOLIC PROTEIN"/>
    <property type="match status" value="1"/>
</dbReference>
<comment type="similarity">
    <text evidence="1">Belongs to the bactofilin family.</text>
</comment>
<proteinExistence type="inferred from homology"/>
<comment type="caution">
    <text evidence="2">The sequence shown here is derived from an EMBL/GenBank/DDBJ whole genome shotgun (WGS) entry which is preliminary data.</text>
</comment>
<dbReference type="RefSeq" id="WP_309804813.1">
    <property type="nucleotide sequence ID" value="NZ_JAVDRD010000003.1"/>
</dbReference>
<dbReference type="EMBL" id="JAVDRD010000003">
    <property type="protein sequence ID" value="MDR6510672.1"/>
    <property type="molecule type" value="Genomic_DNA"/>
</dbReference>
<dbReference type="Pfam" id="PF04519">
    <property type="entry name" value="Bactofilin"/>
    <property type="match status" value="1"/>
</dbReference>
<dbReference type="PANTHER" id="PTHR35024:SF4">
    <property type="entry name" value="POLYMER-FORMING CYTOSKELETAL PROTEIN"/>
    <property type="match status" value="1"/>
</dbReference>
<accession>A0ABU1MK66</accession>
<sequence length="139" mass="13780">MGTERAAPTGAATFSVLGADVAVRGDITAAADLHVEGRVDGDVACAALVQGESSVITGAITARSARLAGTVNGAVTVADLVVGKTARIVGDVTYDTLTIEQGAQVQGRFTPRGANAAAAVPDSLIAISTRAWHAPAGGR</sequence>
<evidence type="ECO:0000313" key="3">
    <source>
        <dbReference type="Proteomes" id="UP001184150"/>
    </source>
</evidence>
<protein>
    <submittedName>
        <fullName evidence="2">Cytoskeletal protein CcmA (Bactofilin family)</fullName>
    </submittedName>
</protein>
<gene>
    <name evidence="2" type="ORF">J2792_001538</name>
</gene>
<dbReference type="InterPro" id="IPR007607">
    <property type="entry name" value="BacA/B"/>
</dbReference>